<gene>
    <name evidence="4" type="ORF">J2T10_003653</name>
</gene>
<keyword evidence="2" id="KW-0812">Transmembrane</keyword>
<feature type="region of interest" description="Disordered" evidence="1">
    <location>
        <begin position="49"/>
        <end position="87"/>
    </location>
</feature>
<proteinExistence type="predicted"/>
<dbReference type="EMBL" id="JAUSSW010000012">
    <property type="protein sequence ID" value="MDQ0103984.1"/>
    <property type="molecule type" value="Genomic_DNA"/>
</dbReference>
<organism evidence="4 5">
    <name type="scientific">Paenarthrobacter nicotinovorans</name>
    <name type="common">Arthrobacter nicotinovorans</name>
    <dbReference type="NCBI Taxonomy" id="29320"/>
    <lineage>
        <taxon>Bacteria</taxon>
        <taxon>Bacillati</taxon>
        <taxon>Actinomycetota</taxon>
        <taxon>Actinomycetes</taxon>
        <taxon>Micrococcales</taxon>
        <taxon>Micrococcaceae</taxon>
        <taxon>Paenarthrobacter</taxon>
    </lineage>
</organism>
<keyword evidence="2" id="KW-0472">Membrane</keyword>
<reference evidence="4 5" key="1">
    <citation type="submission" date="2023-07" db="EMBL/GenBank/DDBJ databases">
        <title>Sorghum-associated microbial communities from plants grown in Nebraska, USA.</title>
        <authorList>
            <person name="Schachtman D."/>
        </authorList>
    </citation>
    <scope>NUCLEOTIDE SEQUENCE [LARGE SCALE GENOMIC DNA]</scope>
    <source>
        <strain evidence="4 5">CC523</strain>
    </source>
</reference>
<dbReference type="RefSeq" id="WP_064723715.1">
    <property type="nucleotide sequence ID" value="NZ_BDDW01000026.1"/>
</dbReference>
<keyword evidence="3" id="KW-0732">Signal</keyword>
<keyword evidence="2" id="KW-1133">Transmembrane helix</keyword>
<sequence>MKVFTTRLLRIRLVIAAFVLSPAVAAAPAQAHAAAEAVFPARETITVQYPAQARTATPSPTPEATSPSSTPAPATETTPEQVKPNDDNAPLAVGIAAAILVVAALVLYIAQKRRDKTSAA</sequence>
<name>A0ABT9TQN7_PAENI</name>
<comment type="caution">
    <text evidence="4">The sequence shown here is derived from an EMBL/GenBank/DDBJ whole genome shotgun (WGS) entry which is preliminary data.</text>
</comment>
<evidence type="ECO:0000313" key="4">
    <source>
        <dbReference type="EMBL" id="MDQ0103984.1"/>
    </source>
</evidence>
<dbReference type="Proteomes" id="UP001244563">
    <property type="component" value="Unassembled WGS sequence"/>
</dbReference>
<evidence type="ECO:0008006" key="6">
    <source>
        <dbReference type="Google" id="ProtNLM"/>
    </source>
</evidence>
<protein>
    <recommendedName>
        <fullName evidence="6">LPXTG cell wall anchor domain-containing protein</fullName>
    </recommendedName>
</protein>
<feature type="chain" id="PRO_5046982091" description="LPXTG cell wall anchor domain-containing protein" evidence="3">
    <location>
        <begin position="27"/>
        <end position="120"/>
    </location>
</feature>
<evidence type="ECO:0000256" key="3">
    <source>
        <dbReference type="SAM" id="SignalP"/>
    </source>
</evidence>
<feature type="signal peptide" evidence="3">
    <location>
        <begin position="1"/>
        <end position="26"/>
    </location>
</feature>
<feature type="compositionally biased region" description="Low complexity" evidence="1">
    <location>
        <begin position="55"/>
        <end position="80"/>
    </location>
</feature>
<accession>A0ABT9TQN7</accession>
<feature type="transmembrane region" description="Helical" evidence="2">
    <location>
        <begin position="89"/>
        <end position="110"/>
    </location>
</feature>
<evidence type="ECO:0000256" key="1">
    <source>
        <dbReference type="SAM" id="MobiDB-lite"/>
    </source>
</evidence>
<keyword evidence="5" id="KW-1185">Reference proteome</keyword>
<evidence type="ECO:0000256" key="2">
    <source>
        <dbReference type="SAM" id="Phobius"/>
    </source>
</evidence>
<evidence type="ECO:0000313" key="5">
    <source>
        <dbReference type="Proteomes" id="UP001244563"/>
    </source>
</evidence>